<keyword evidence="2" id="KW-0472">Membrane</keyword>
<feature type="transmembrane region" description="Helical" evidence="2">
    <location>
        <begin position="103"/>
        <end position="125"/>
    </location>
</feature>
<evidence type="ECO:0000313" key="4">
    <source>
        <dbReference type="EMBL" id="WRS39907.1"/>
    </source>
</evidence>
<evidence type="ECO:0000256" key="1">
    <source>
        <dbReference type="SAM" id="MobiDB-lite"/>
    </source>
</evidence>
<dbReference type="PANTHER" id="PTHR34475:SF1">
    <property type="entry name" value="CYTOSKELETON PROTEIN RODZ"/>
    <property type="match status" value="1"/>
</dbReference>
<feature type="region of interest" description="Disordered" evidence="1">
    <location>
        <begin position="134"/>
        <end position="195"/>
    </location>
</feature>
<dbReference type="InterPro" id="IPR050400">
    <property type="entry name" value="Bact_Cytoskel_RodZ"/>
</dbReference>
<keyword evidence="5" id="KW-1185">Reference proteome</keyword>
<dbReference type="Gene3D" id="1.10.260.40">
    <property type="entry name" value="lambda repressor-like DNA-binding domains"/>
    <property type="match status" value="1"/>
</dbReference>
<dbReference type="Proteomes" id="UP001334732">
    <property type="component" value="Chromosome"/>
</dbReference>
<evidence type="ECO:0000313" key="5">
    <source>
        <dbReference type="Proteomes" id="UP001334732"/>
    </source>
</evidence>
<dbReference type="Pfam" id="PF13464">
    <property type="entry name" value="RodZ_C"/>
    <property type="match status" value="1"/>
</dbReference>
<sequence>MSEAGSASIGQALRDAREAQGISLDDAAVRLRLMQRQIEAMERDDFESLGQPVFARGFVRNYARLLGLAPEPLLGRMEGAPAEPPAVSRVEPIPSRPWFASPWLIVSLLALVLAVAVPVALYMWLSSEPEEPARTAAPLARHPAEGAPATPGAAKPEAAAPATTAANSPAAPPVVGDGQGESGDPASPAPVATESAPAGSVLHLEFVGDSWTEVRDESGRMLMRQLNHAGGSADVRGQPPFDLVIGNAAQVQLTYNGRAIDLKPFVDGTVARFTLEE</sequence>
<evidence type="ECO:0000259" key="3">
    <source>
        <dbReference type="Pfam" id="PF13464"/>
    </source>
</evidence>
<keyword evidence="2" id="KW-1133">Transmembrane helix</keyword>
<dbReference type="InterPro" id="IPR025194">
    <property type="entry name" value="RodZ-like_C"/>
</dbReference>
<feature type="compositionally biased region" description="Low complexity" evidence="1">
    <location>
        <begin position="145"/>
        <end position="169"/>
    </location>
</feature>
<accession>A0ABZ1CKW2</accession>
<organism evidence="4 5">
    <name type="scientific">Thiobacillus sedimenti</name>
    <dbReference type="NCBI Taxonomy" id="3110231"/>
    <lineage>
        <taxon>Bacteria</taxon>
        <taxon>Pseudomonadati</taxon>
        <taxon>Pseudomonadota</taxon>
        <taxon>Betaproteobacteria</taxon>
        <taxon>Nitrosomonadales</taxon>
        <taxon>Thiobacillaceae</taxon>
        <taxon>Thiobacillus</taxon>
    </lineage>
</organism>
<reference evidence="4 5" key="1">
    <citation type="submission" date="2023-12" db="EMBL/GenBank/DDBJ databases">
        <title>Thiobacillus sedimentum sp. nov., a chemolithoautotrophic sulfur-oxidizing bacterium isolated from freshwater sediment.</title>
        <authorList>
            <person name="Luo J."/>
            <person name="Dai C."/>
        </authorList>
    </citation>
    <scope>NUCLEOTIDE SEQUENCE [LARGE SCALE GENOMIC DNA]</scope>
    <source>
        <strain evidence="4 5">SCUT-2</strain>
    </source>
</reference>
<dbReference type="InterPro" id="IPR001387">
    <property type="entry name" value="Cro/C1-type_HTH"/>
</dbReference>
<feature type="domain" description="Cytoskeleton protein RodZ-like C-terminal" evidence="3">
    <location>
        <begin position="204"/>
        <end position="274"/>
    </location>
</feature>
<dbReference type="Pfam" id="PF13413">
    <property type="entry name" value="HTH_25"/>
    <property type="match status" value="1"/>
</dbReference>
<proteinExistence type="predicted"/>
<dbReference type="CDD" id="cd00093">
    <property type="entry name" value="HTH_XRE"/>
    <property type="match status" value="1"/>
</dbReference>
<dbReference type="EMBL" id="CP141769">
    <property type="protein sequence ID" value="WRS39907.1"/>
    <property type="molecule type" value="Genomic_DNA"/>
</dbReference>
<dbReference type="PANTHER" id="PTHR34475">
    <property type="match status" value="1"/>
</dbReference>
<dbReference type="RefSeq" id="WP_324780438.1">
    <property type="nucleotide sequence ID" value="NZ_CP141769.1"/>
</dbReference>
<evidence type="ECO:0000256" key="2">
    <source>
        <dbReference type="SAM" id="Phobius"/>
    </source>
</evidence>
<dbReference type="InterPro" id="IPR010982">
    <property type="entry name" value="Lambda_DNA-bd_dom_sf"/>
</dbReference>
<gene>
    <name evidence="4" type="ORF">VA613_03295</name>
</gene>
<protein>
    <submittedName>
        <fullName evidence="4">RodZ domain-containing protein</fullName>
    </submittedName>
</protein>
<name>A0ABZ1CKW2_9PROT</name>
<keyword evidence="2" id="KW-0812">Transmembrane</keyword>